<dbReference type="PANTHER" id="PTHR47326">
    <property type="entry name" value="TRANSPOSABLE ELEMENT TC3 TRANSPOSASE-LIKE PROTEIN"/>
    <property type="match status" value="1"/>
</dbReference>
<dbReference type="EMBL" id="BPLQ01010882">
    <property type="protein sequence ID" value="GIY54142.1"/>
    <property type="molecule type" value="Genomic_DNA"/>
</dbReference>
<comment type="caution">
    <text evidence="1">The sequence shown here is derived from an EMBL/GenBank/DDBJ whole genome shotgun (WGS) entry which is preliminary data.</text>
</comment>
<evidence type="ECO:0000313" key="2">
    <source>
        <dbReference type="Proteomes" id="UP001054837"/>
    </source>
</evidence>
<reference evidence="1 2" key="1">
    <citation type="submission" date="2021-06" db="EMBL/GenBank/DDBJ databases">
        <title>Caerostris darwini draft genome.</title>
        <authorList>
            <person name="Kono N."/>
            <person name="Arakawa K."/>
        </authorList>
    </citation>
    <scope>NUCLEOTIDE SEQUENCE [LARGE SCALE GENOMIC DNA]</scope>
</reference>
<keyword evidence="2" id="KW-1185">Reference proteome</keyword>
<organism evidence="1 2">
    <name type="scientific">Caerostris darwini</name>
    <dbReference type="NCBI Taxonomy" id="1538125"/>
    <lineage>
        <taxon>Eukaryota</taxon>
        <taxon>Metazoa</taxon>
        <taxon>Ecdysozoa</taxon>
        <taxon>Arthropoda</taxon>
        <taxon>Chelicerata</taxon>
        <taxon>Arachnida</taxon>
        <taxon>Araneae</taxon>
        <taxon>Araneomorphae</taxon>
        <taxon>Entelegynae</taxon>
        <taxon>Araneoidea</taxon>
        <taxon>Araneidae</taxon>
        <taxon>Caerostris</taxon>
    </lineage>
</organism>
<accession>A0AAV4U8Q0</accession>
<dbReference type="Proteomes" id="UP001054837">
    <property type="component" value="Unassembled WGS sequence"/>
</dbReference>
<dbReference type="AlphaFoldDB" id="A0AAV4U8Q0"/>
<protein>
    <submittedName>
        <fullName evidence="1">Uncharacterized protein</fullName>
    </submittedName>
</protein>
<evidence type="ECO:0000313" key="1">
    <source>
        <dbReference type="EMBL" id="GIY54142.1"/>
    </source>
</evidence>
<sequence length="120" mass="13758">MEDTRRVHPIQIYDLEQGVLNAVDRNPSTSVCVLTAAIIAPSSTLWRVQHKEGLHAFHLQRDQVFQVKDYPRRVAFARKSESVWHFPCFVLFTDEVSFTREGVVKTIHAEQTSDVTTLCC</sequence>
<proteinExistence type="predicted"/>
<name>A0AAV4U8Q0_9ARAC</name>
<gene>
    <name evidence="1" type="ORF">CDAR_605211</name>
</gene>
<dbReference type="PANTHER" id="PTHR47326:SF1">
    <property type="entry name" value="HTH PSQ-TYPE DOMAIN-CONTAINING PROTEIN"/>
    <property type="match status" value="1"/>
</dbReference>